<dbReference type="NCBIfam" id="TIGR00693">
    <property type="entry name" value="thiE"/>
    <property type="match status" value="1"/>
</dbReference>
<dbReference type="HAMAP" id="MF_00097">
    <property type="entry name" value="TMP_synthase"/>
    <property type="match status" value="1"/>
</dbReference>
<keyword evidence="2 9" id="KW-0808">Transferase</keyword>
<dbReference type="GO" id="GO:0004789">
    <property type="term" value="F:thiamine-phosphate diphosphorylase activity"/>
    <property type="evidence" value="ECO:0007669"/>
    <property type="project" value="UniProtKB-EC"/>
</dbReference>
<dbReference type="Pfam" id="PF02581">
    <property type="entry name" value="TMP-TENI"/>
    <property type="match status" value="1"/>
</dbReference>
<evidence type="ECO:0000256" key="7">
    <source>
        <dbReference type="ARBA" id="ARBA00047851"/>
    </source>
</evidence>
<keyword evidence="3 9" id="KW-0479">Metal-binding</keyword>
<keyword evidence="4 9" id="KW-0460">Magnesium</keyword>
<dbReference type="InterPro" id="IPR013785">
    <property type="entry name" value="Aldolase_TIM"/>
</dbReference>
<dbReference type="SUPFAM" id="SSF51391">
    <property type="entry name" value="Thiamin phosphate synthase"/>
    <property type="match status" value="1"/>
</dbReference>
<sequence>MDRVYYISQGKTPEEHLENIKNVCKGGCKWIQLRMKNVDTVVYLQTALRCREICDDYEVIMIVNDNVDVAKAAQADGIHLGLNDVSPEEARKVLGANFIIGGTANTFDDCKMHIDNGVDYIGLGPYRYTSTKENLSPVLGIEGYKEILSEVRNYKASVPVVAIGGIKEEDVGALLETKVSGVAVSGMLTATMDIEEKIKNINTLAVSR</sequence>
<dbReference type="CDD" id="cd00564">
    <property type="entry name" value="TMP_TenI"/>
    <property type="match status" value="1"/>
</dbReference>
<evidence type="ECO:0000256" key="11">
    <source>
        <dbReference type="RuleBase" id="RU004253"/>
    </source>
</evidence>
<name>A0ABW5N3Y3_9FLAO</name>
<gene>
    <name evidence="9" type="primary">thiE</name>
    <name evidence="13" type="ORF">ACFSTE_01195</name>
</gene>
<feature type="binding site" evidence="9">
    <location>
        <position position="165"/>
    </location>
    <ligand>
        <name>2-[(2R,5Z)-2-carboxy-4-methylthiazol-5(2H)-ylidene]ethyl phosphate</name>
        <dbReference type="ChEBI" id="CHEBI:62899"/>
    </ligand>
</feature>
<dbReference type="InterPro" id="IPR034291">
    <property type="entry name" value="TMP_synthase"/>
</dbReference>
<evidence type="ECO:0000313" key="14">
    <source>
        <dbReference type="Proteomes" id="UP001597459"/>
    </source>
</evidence>
<keyword evidence="5 9" id="KW-0784">Thiamine biosynthesis</keyword>
<feature type="binding site" evidence="9">
    <location>
        <position position="132"/>
    </location>
    <ligand>
        <name>4-amino-2-methyl-5-(diphosphooxymethyl)pyrimidine</name>
        <dbReference type="ChEBI" id="CHEBI:57841"/>
    </ligand>
</feature>
<comment type="caution">
    <text evidence="13">The sequence shown here is derived from an EMBL/GenBank/DDBJ whole genome shotgun (WGS) entry which is preliminary data.</text>
</comment>
<evidence type="ECO:0000256" key="9">
    <source>
        <dbReference type="HAMAP-Rule" id="MF_00097"/>
    </source>
</evidence>
<dbReference type="Proteomes" id="UP001597459">
    <property type="component" value="Unassembled WGS sequence"/>
</dbReference>
<comment type="similarity">
    <text evidence="9 10">Belongs to the thiamine-phosphate synthase family.</text>
</comment>
<dbReference type="EMBL" id="JBHULX010000001">
    <property type="protein sequence ID" value="MFD2589426.1"/>
    <property type="molecule type" value="Genomic_DNA"/>
</dbReference>
<dbReference type="PANTHER" id="PTHR20857">
    <property type="entry name" value="THIAMINE-PHOSPHATE PYROPHOSPHORYLASE"/>
    <property type="match status" value="1"/>
</dbReference>
<evidence type="ECO:0000256" key="10">
    <source>
        <dbReference type="RuleBase" id="RU003826"/>
    </source>
</evidence>
<keyword evidence="14" id="KW-1185">Reference proteome</keyword>
<proteinExistence type="inferred from homology"/>
<dbReference type="PANTHER" id="PTHR20857:SF15">
    <property type="entry name" value="THIAMINE-PHOSPHATE SYNTHASE"/>
    <property type="match status" value="1"/>
</dbReference>
<accession>A0ABW5N3Y3</accession>
<dbReference type="EC" id="2.5.1.3" evidence="9"/>
<comment type="function">
    <text evidence="9">Condenses 4-methyl-5-(beta-hydroxyethyl)thiazole monophosphate (THZ-P) and 2-methyl-4-amino-5-hydroxymethyl pyrimidine pyrophosphate (HMP-PP) to form thiamine monophosphate (TMP).</text>
</comment>
<dbReference type="RefSeq" id="WP_378258044.1">
    <property type="nucleotide sequence ID" value="NZ_JBHSJV010000001.1"/>
</dbReference>
<comment type="caution">
    <text evidence="9">Lacks conserved residue(s) required for the propagation of feature annotation.</text>
</comment>
<feature type="domain" description="Thiamine phosphate synthase/TenI" evidence="12">
    <location>
        <begin position="5"/>
        <end position="185"/>
    </location>
</feature>
<evidence type="ECO:0000256" key="1">
    <source>
        <dbReference type="ARBA" id="ARBA00005165"/>
    </source>
</evidence>
<feature type="binding site" evidence="9">
    <location>
        <position position="103"/>
    </location>
    <ligand>
        <name>4-amino-2-methyl-5-(diphosphooxymethyl)pyrimidine</name>
        <dbReference type="ChEBI" id="CHEBI:57841"/>
    </ligand>
</feature>
<feature type="binding site" evidence="9">
    <location>
        <position position="64"/>
    </location>
    <ligand>
        <name>4-amino-2-methyl-5-(diphosphooxymethyl)pyrimidine</name>
        <dbReference type="ChEBI" id="CHEBI:57841"/>
    </ligand>
</feature>
<dbReference type="NCBIfam" id="NF000736">
    <property type="entry name" value="PRK00043.2-3"/>
    <property type="match status" value="1"/>
</dbReference>
<evidence type="ECO:0000256" key="2">
    <source>
        <dbReference type="ARBA" id="ARBA00022679"/>
    </source>
</evidence>
<organism evidence="13 14">
    <name type="scientific">Aquimarina hainanensis</name>
    <dbReference type="NCBI Taxonomy" id="1578017"/>
    <lineage>
        <taxon>Bacteria</taxon>
        <taxon>Pseudomonadati</taxon>
        <taxon>Bacteroidota</taxon>
        <taxon>Flavobacteriia</taxon>
        <taxon>Flavobacteriales</taxon>
        <taxon>Flavobacteriaceae</taxon>
        <taxon>Aquimarina</taxon>
    </lineage>
</organism>
<feature type="binding site" evidence="9">
    <location>
        <begin position="32"/>
        <end position="36"/>
    </location>
    <ligand>
        <name>4-amino-2-methyl-5-(diphosphooxymethyl)pyrimidine</name>
        <dbReference type="ChEBI" id="CHEBI:57841"/>
    </ligand>
</feature>
<feature type="binding site" evidence="9">
    <location>
        <position position="65"/>
    </location>
    <ligand>
        <name>Mg(2+)</name>
        <dbReference type="ChEBI" id="CHEBI:18420"/>
    </ligand>
</feature>
<feature type="binding site" evidence="9">
    <location>
        <position position="84"/>
    </location>
    <ligand>
        <name>Mg(2+)</name>
        <dbReference type="ChEBI" id="CHEBI:18420"/>
    </ligand>
</feature>
<evidence type="ECO:0000256" key="5">
    <source>
        <dbReference type="ARBA" id="ARBA00022977"/>
    </source>
</evidence>
<protein>
    <recommendedName>
        <fullName evidence="9">Thiamine-phosphate synthase</fullName>
        <shortName evidence="9">TP synthase</shortName>
        <shortName evidence="9">TPS</shortName>
        <ecNumber evidence="9">2.5.1.3</ecNumber>
    </recommendedName>
    <alternativeName>
        <fullName evidence="9">Thiamine-phosphate pyrophosphorylase</fullName>
        <shortName evidence="9">TMP pyrophosphorylase</shortName>
        <shortName evidence="9">TMP-PPase</shortName>
    </alternativeName>
</protein>
<reference evidence="14" key="1">
    <citation type="journal article" date="2019" name="Int. J. Syst. Evol. Microbiol.">
        <title>The Global Catalogue of Microorganisms (GCM) 10K type strain sequencing project: providing services to taxonomists for standard genome sequencing and annotation.</title>
        <authorList>
            <consortium name="The Broad Institute Genomics Platform"/>
            <consortium name="The Broad Institute Genome Sequencing Center for Infectious Disease"/>
            <person name="Wu L."/>
            <person name="Ma J."/>
        </authorList>
    </citation>
    <scope>NUCLEOTIDE SEQUENCE [LARGE SCALE GENOMIC DNA]</scope>
    <source>
        <strain evidence="14">KCTC 42423</strain>
    </source>
</reference>
<dbReference type="InterPro" id="IPR036206">
    <property type="entry name" value="ThiamineP_synth_sf"/>
</dbReference>
<evidence type="ECO:0000256" key="4">
    <source>
        <dbReference type="ARBA" id="ARBA00022842"/>
    </source>
</evidence>
<evidence type="ECO:0000256" key="3">
    <source>
        <dbReference type="ARBA" id="ARBA00022723"/>
    </source>
</evidence>
<dbReference type="InterPro" id="IPR022998">
    <property type="entry name" value="ThiamineP_synth_TenI"/>
</dbReference>
<comment type="pathway">
    <text evidence="1 9 11">Cofactor biosynthesis; thiamine diphosphate biosynthesis; thiamine phosphate from 4-amino-2-methyl-5-diphosphomethylpyrimidine and 4-methyl-5-(2-phosphoethyl)-thiazole: step 1/1.</text>
</comment>
<evidence type="ECO:0000256" key="8">
    <source>
        <dbReference type="ARBA" id="ARBA00047883"/>
    </source>
</evidence>
<evidence type="ECO:0000256" key="6">
    <source>
        <dbReference type="ARBA" id="ARBA00047334"/>
    </source>
</evidence>
<comment type="catalytic activity">
    <reaction evidence="6 9 10">
        <text>4-methyl-5-(2-phosphooxyethyl)-thiazole + 4-amino-2-methyl-5-(diphosphooxymethyl)pyrimidine + H(+) = thiamine phosphate + diphosphate</text>
        <dbReference type="Rhea" id="RHEA:22328"/>
        <dbReference type="ChEBI" id="CHEBI:15378"/>
        <dbReference type="ChEBI" id="CHEBI:33019"/>
        <dbReference type="ChEBI" id="CHEBI:37575"/>
        <dbReference type="ChEBI" id="CHEBI:57841"/>
        <dbReference type="ChEBI" id="CHEBI:58296"/>
        <dbReference type="EC" id="2.5.1.3"/>
    </reaction>
</comment>
<dbReference type="Gene3D" id="3.20.20.70">
    <property type="entry name" value="Aldolase class I"/>
    <property type="match status" value="1"/>
</dbReference>
<comment type="catalytic activity">
    <reaction evidence="7 9 10">
        <text>2-(2-carboxy-4-methylthiazol-5-yl)ethyl phosphate + 4-amino-2-methyl-5-(diphosphooxymethyl)pyrimidine + 2 H(+) = thiamine phosphate + CO2 + diphosphate</text>
        <dbReference type="Rhea" id="RHEA:47848"/>
        <dbReference type="ChEBI" id="CHEBI:15378"/>
        <dbReference type="ChEBI" id="CHEBI:16526"/>
        <dbReference type="ChEBI" id="CHEBI:33019"/>
        <dbReference type="ChEBI" id="CHEBI:37575"/>
        <dbReference type="ChEBI" id="CHEBI:57841"/>
        <dbReference type="ChEBI" id="CHEBI:62890"/>
        <dbReference type="EC" id="2.5.1.3"/>
    </reaction>
</comment>
<comment type="catalytic activity">
    <reaction evidence="8 9 10">
        <text>2-[(2R,5Z)-2-carboxy-4-methylthiazol-5(2H)-ylidene]ethyl phosphate + 4-amino-2-methyl-5-(diphosphooxymethyl)pyrimidine + 2 H(+) = thiamine phosphate + CO2 + diphosphate</text>
        <dbReference type="Rhea" id="RHEA:47844"/>
        <dbReference type="ChEBI" id="CHEBI:15378"/>
        <dbReference type="ChEBI" id="CHEBI:16526"/>
        <dbReference type="ChEBI" id="CHEBI:33019"/>
        <dbReference type="ChEBI" id="CHEBI:37575"/>
        <dbReference type="ChEBI" id="CHEBI:57841"/>
        <dbReference type="ChEBI" id="CHEBI:62899"/>
        <dbReference type="EC" id="2.5.1.3"/>
    </reaction>
</comment>
<evidence type="ECO:0000313" key="13">
    <source>
        <dbReference type="EMBL" id="MFD2589426.1"/>
    </source>
</evidence>
<feature type="binding site" evidence="9">
    <location>
        <begin position="129"/>
        <end position="131"/>
    </location>
    <ligand>
        <name>2-[(2R,5Z)-2-carboxy-4-methylthiazol-5(2H)-ylidene]ethyl phosphate</name>
        <dbReference type="ChEBI" id="CHEBI:62899"/>
    </ligand>
</feature>
<comment type="cofactor">
    <cofactor evidence="9">
        <name>Mg(2+)</name>
        <dbReference type="ChEBI" id="CHEBI:18420"/>
    </cofactor>
    <text evidence="9">Binds 1 Mg(2+) ion per subunit.</text>
</comment>
<evidence type="ECO:0000259" key="12">
    <source>
        <dbReference type="Pfam" id="PF02581"/>
    </source>
</evidence>